<dbReference type="InterPro" id="IPR031127">
    <property type="entry name" value="E3_UB_ligase_RBR"/>
</dbReference>
<accession>A0A9P4JUB2</accession>
<dbReference type="SMART" id="SM00647">
    <property type="entry name" value="IBR"/>
    <property type="match status" value="2"/>
</dbReference>
<dbReference type="CDD" id="cd20336">
    <property type="entry name" value="Rcat_RBR"/>
    <property type="match status" value="1"/>
</dbReference>
<dbReference type="EC" id="2.3.2.31" evidence="2"/>
<keyword evidence="13" id="KW-1185">Reference proteome</keyword>
<dbReference type="Gene3D" id="3.30.40.10">
    <property type="entry name" value="Zinc/RING finger domain, C3HC4 (zinc finger)"/>
    <property type="match status" value="1"/>
</dbReference>
<dbReference type="InterPro" id="IPR044066">
    <property type="entry name" value="TRIAD_supradom"/>
</dbReference>
<evidence type="ECO:0000313" key="13">
    <source>
        <dbReference type="Proteomes" id="UP000799536"/>
    </source>
</evidence>
<dbReference type="InterPro" id="IPR001841">
    <property type="entry name" value="Znf_RING"/>
</dbReference>
<reference evidence="12" key="1">
    <citation type="journal article" date="2020" name="Stud. Mycol.">
        <title>101 Dothideomycetes genomes: a test case for predicting lifestyles and emergence of pathogens.</title>
        <authorList>
            <person name="Haridas S."/>
            <person name="Albert R."/>
            <person name="Binder M."/>
            <person name="Bloem J."/>
            <person name="Labutti K."/>
            <person name="Salamov A."/>
            <person name="Andreopoulos B."/>
            <person name="Baker S."/>
            <person name="Barry K."/>
            <person name="Bills G."/>
            <person name="Bluhm B."/>
            <person name="Cannon C."/>
            <person name="Castanera R."/>
            <person name="Culley D."/>
            <person name="Daum C."/>
            <person name="Ezra D."/>
            <person name="Gonzalez J."/>
            <person name="Henrissat B."/>
            <person name="Kuo A."/>
            <person name="Liang C."/>
            <person name="Lipzen A."/>
            <person name="Lutzoni F."/>
            <person name="Magnuson J."/>
            <person name="Mondo S."/>
            <person name="Nolan M."/>
            <person name="Ohm R."/>
            <person name="Pangilinan J."/>
            <person name="Park H.-J."/>
            <person name="Ramirez L."/>
            <person name="Alfaro M."/>
            <person name="Sun H."/>
            <person name="Tritt A."/>
            <person name="Yoshinaga Y."/>
            <person name="Zwiers L.-H."/>
            <person name="Turgeon B."/>
            <person name="Goodwin S."/>
            <person name="Spatafora J."/>
            <person name="Crous P."/>
            <person name="Grigoriev I."/>
        </authorList>
    </citation>
    <scope>NUCLEOTIDE SEQUENCE</scope>
    <source>
        <strain evidence="12">ATCC 74209</strain>
    </source>
</reference>
<name>A0A9P4JUB2_9PLEO</name>
<feature type="domain" description="RING-type" evidence="10">
    <location>
        <begin position="34"/>
        <end position="85"/>
    </location>
</feature>
<evidence type="ECO:0000256" key="8">
    <source>
        <dbReference type="ARBA" id="ARBA00022833"/>
    </source>
</evidence>
<dbReference type="Gene3D" id="1.20.120.1750">
    <property type="match status" value="1"/>
</dbReference>
<proteinExistence type="predicted"/>
<dbReference type="AlphaFoldDB" id="A0A9P4JUB2"/>
<dbReference type="PROSITE" id="PS50089">
    <property type="entry name" value="ZF_RING_2"/>
    <property type="match status" value="1"/>
</dbReference>
<evidence type="ECO:0000256" key="3">
    <source>
        <dbReference type="ARBA" id="ARBA00022679"/>
    </source>
</evidence>
<evidence type="ECO:0000256" key="9">
    <source>
        <dbReference type="PROSITE-ProRule" id="PRU00175"/>
    </source>
</evidence>
<organism evidence="12 13">
    <name type="scientific">Delitschia confertaspora ATCC 74209</name>
    <dbReference type="NCBI Taxonomy" id="1513339"/>
    <lineage>
        <taxon>Eukaryota</taxon>
        <taxon>Fungi</taxon>
        <taxon>Dikarya</taxon>
        <taxon>Ascomycota</taxon>
        <taxon>Pezizomycotina</taxon>
        <taxon>Dothideomycetes</taxon>
        <taxon>Pleosporomycetidae</taxon>
        <taxon>Pleosporales</taxon>
        <taxon>Delitschiaceae</taxon>
        <taxon>Delitschia</taxon>
    </lineage>
</organism>
<evidence type="ECO:0000256" key="6">
    <source>
        <dbReference type="ARBA" id="ARBA00022771"/>
    </source>
</evidence>
<dbReference type="Pfam" id="PF22191">
    <property type="entry name" value="IBR_1"/>
    <property type="match status" value="1"/>
</dbReference>
<evidence type="ECO:0000256" key="1">
    <source>
        <dbReference type="ARBA" id="ARBA00001798"/>
    </source>
</evidence>
<sequence>MLDSPPQQYGELTNDEFQGKLENIWLPSTTTRDCAVCSDATPIPEFPALPDCQHEPETCASCYRSWIESEVNSKSWNEIKCPGHKCNTILQHCHVQQYAAPEVYEKFDHLSAISALNSDPNFRWCSARNCQSGQIHISGVEGNIFTCVSCGHRVCVIHNNIWHEDETCEEYDYRTSGKKERDQNRQEAASAKKIKELTKKCPGKRCGWGIEKNEGCDHMTCSKCHHEFCWICLAPYGPIRDHGNSAHKKSCKYHSSRIE</sequence>
<keyword evidence="8" id="KW-0862">Zinc</keyword>
<dbReference type="InterPro" id="IPR013083">
    <property type="entry name" value="Znf_RING/FYVE/PHD"/>
</dbReference>
<gene>
    <name evidence="12" type="ORF">GQ43DRAFT_361380</name>
</gene>
<evidence type="ECO:0000259" key="11">
    <source>
        <dbReference type="PROSITE" id="PS51873"/>
    </source>
</evidence>
<keyword evidence="3" id="KW-0808">Transferase</keyword>
<dbReference type="OrthoDB" id="1431934at2759"/>
<evidence type="ECO:0000259" key="10">
    <source>
        <dbReference type="PROSITE" id="PS50089"/>
    </source>
</evidence>
<keyword evidence="5" id="KW-0677">Repeat</keyword>
<dbReference type="PANTHER" id="PTHR11685">
    <property type="entry name" value="RBR FAMILY RING FINGER AND IBR DOMAIN-CONTAINING"/>
    <property type="match status" value="1"/>
</dbReference>
<dbReference type="Proteomes" id="UP000799536">
    <property type="component" value="Unassembled WGS sequence"/>
</dbReference>
<dbReference type="GO" id="GO:0061630">
    <property type="term" value="F:ubiquitin protein ligase activity"/>
    <property type="evidence" value="ECO:0007669"/>
    <property type="project" value="UniProtKB-EC"/>
</dbReference>
<dbReference type="EMBL" id="ML993848">
    <property type="protein sequence ID" value="KAF2205923.1"/>
    <property type="molecule type" value="Genomic_DNA"/>
</dbReference>
<keyword evidence="4" id="KW-0479">Metal-binding</keyword>
<evidence type="ECO:0000313" key="12">
    <source>
        <dbReference type="EMBL" id="KAF2205923.1"/>
    </source>
</evidence>
<keyword evidence="6 9" id="KW-0863">Zinc-finger</keyword>
<dbReference type="InterPro" id="IPR002867">
    <property type="entry name" value="IBR_dom"/>
</dbReference>
<comment type="caution">
    <text evidence="12">The sequence shown here is derived from an EMBL/GenBank/DDBJ whole genome shotgun (WGS) entry which is preliminary data.</text>
</comment>
<evidence type="ECO:0000256" key="4">
    <source>
        <dbReference type="ARBA" id="ARBA00022723"/>
    </source>
</evidence>
<comment type="catalytic activity">
    <reaction evidence="1">
        <text>[E2 ubiquitin-conjugating enzyme]-S-ubiquitinyl-L-cysteine + [acceptor protein]-L-lysine = [E2 ubiquitin-conjugating enzyme]-L-cysteine + [acceptor protein]-N(6)-ubiquitinyl-L-lysine.</text>
        <dbReference type="EC" id="2.3.2.31"/>
    </reaction>
</comment>
<dbReference type="CDD" id="cd20335">
    <property type="entry name" value="BRcat_RBR"/>
    <property type="match status" value="1"/>
</dbReference>
<feature type="domain" description="RING-type" evidence="11">
    <location>
        <begin position="30"/>
        <end position="255"/>
    </location>
</feature>
<protein>
    <recommendedName>
        <fullName evidence="2">RBR-type E3 ubiquitin transferase</fullName>
        <ecNumber evidence="2">2.3.2.31</ecNumber>
    </recommendedName>
</protein>
<dbReference type="PROSITE" id="PS51873">
    <property type="entry name" value="TRIAD"/>
    <property type="match status" value="1"/>
</dbReference>
<dbReference type="SUPFAM" id="SSF57850">
    <property type="entry name" value="RING/U-box"/>
    <property type="match status" value="3"/>
</dbReference>
<evidence type="ECO:0000256" key="7">
    <source>
        <dbReference type="ARBA" id="ARBA00022786"/>
    </source>
</evidence>
<dbReference type="GO" id="GO:0008270">
    <property type="term" value="F:zinc ion binding"/>
    <property type="evidence" value="ECO:0007669"/>
    <property type="project" value="UniProtKB-KW"/>
</dbReference>
<dbReference type="GO" id="GO:0016567">
    <property type="term" value="P:protein ubiquitination"/>
    <property type="evidence" value="ECO:0007669"/>
    <property type="project" value="InterPro"/>
</dbReference>
<dbReference type="Pfam" id="PF01485">
    <property type="entry name" value="IBR"/>
    <property type="match status" value="1"/>
</dbReference>
<keyword evidence="7" id="KW-0833">Ubl conjugation pathway</keyword>
<evidence type="ECO:0000256" key="2">
    <source>
        <dbReference type="ARBA" id="ARBA00012251"/>
    </source>
</evidence>
<evidence type="ECO:0000256" key="5">
    <source>
        <dbReference type="ARBA" id="ARBA00022737"/>
    </source>
</evidence>